<keyword evidence="2" id="KW-0732">Signal</keyword>
<feature type="compositionally biased region" description="Basic and acidic residues" evidence="1">
    <location>
        <begin position="175"/>
        <end position="194"/>
    </location>
</feature>
<organism evidence="3 4">
    <name type="scientific">Acidovorax delafieldii</name>
    <name type="common">Pseudomonas delafieldii</name>
    <dbReference type="NCBI Taxonomy" id="47920"/>
    <lineage>
        <taxon>Bacteria</taxon>
        <taxon>Pseudomonadati</taxon>
        <taxon>Pseudomonadota</taxon>
        <taxon>Betaproteobacteria</taxon>
        <taxon>Burkholderiales</taxon>
        <taxon>Comamonadaceae</taxon>
        <taxon>Acidovorax</taxon>
    </lineage>
</organism>
<gene>
    <name evidence="3" type="ORF">ATF69_3341</name>
</gene>
<feature type="region of interest" description="Disordered" evidence="1">
    <location>
        <begin position="168"/>
        <end position="223"/>
    </location>
</feature>
<proteinExistence type="predicted"/>
<evidence type="ECO:0000256" key="1">
    <source>
        <dbReference type="SAM" id="MobiDB-lite"/>
    </source>
</evidence>
<dbReference type="RefSeq" id="WP_244303750.1">
    <property type="nucleotide sequence ID" value="NZ_VJWE01000015.1"/>
</dbReference>
<sequence>MPPSTPPLSSHALRWPLLALGTMLAGCATTAPPLAPSKPPPVAMIIAVPVAPAIEVGATEARGTETDNNAPTALLLAQTDRVLKLPPAELAREIARLSEAEDATADTPLLLATALAQTRQAVDTARALGLVQRVLGNTGAAAQPLHPLARLLEARLLQQRRLEDQLDRQAQQLRDSQRRNDQLSERLEAVRAIERSLSTRPAPPPSAPAAPAASNGAAPRPAP</sequence>
<evidence type="ECO:0000313" key="3">
    <source>
        <dbReference type="EMBL" id="TWG35776.1"/>
    </source>
</evidence>
<feature type="chain" id="PRO_5022193931" description="YfhG lipoprotein" evidence="2">
    <location>
        <begin position="31"/>
        <end position="223"/>
    </location>
</feature>
<evidence type="ECO:0008006" key="5">
    <source>
        <dbReference type="Google" id="ProtNLM"/>
    </source>
</evidence>
<feature type="compositionally biased region" description="Low complexity" evidence="1">
    <location>
        <begin position="209"/>
        <end position="223"/>
    </location>
</feature>
<accession>A0A561XI25</accession>
<name>A0A561XI25_ACIDE</name>
<comment type="caution">
    <text evidence="3">The sequence shown here is derived from an EMBL/GenBank/DDBJ whole genome shotgun (WGS) entry which is preliminary data.</text>
</comment>
<dbReference type="GeneID" id="51112391"/>
<reference evidence="3 4" key="1">
    <citation type="journal article" date="2015" name="Stand. Genomic Sci.">
        <title>Genomic Encyclopedia of Bacterial and Archaeal Type Strains, Phase III: the genomes of soil and plant-associated and newly described type strains.</title>
        <authorList>
            <person name="Whitman W.B."/>
            <person name="Woyke T."/>
            <person name="Klenk H.P."/>
            <person name="Zhou Y."/>
            <person name="Lilburn T.G."/>
            <person name="Beck B.J."/>
            <person name="De Vos P."/>
            <person name="Vandamme P."/>
            <person name="Eisen J.A."/>
            <person name="Garrity G."/>
            <person name="Hugenholtz P."/>
            <person name="Kyrpides N.C."/>
        </authorList>
    </citation>
    <scope>NUCLEOTIDE SEQUENCE [LARGE SCALE GENOMIC DNA]</scope>
    <source>
        <strain evidence="3 4">DSM 64</strain>
    </source>
</reference>
<feature type="signal peptide" evidence="2">
    <location>
        <begin position="1"/>
        <end position="30"/>
    </location>
</feature>
<dbReference type="Proteomes" id="UP000321485">
    <property type="component" value="Unassembled WGS sequence"/>
</dbReference>
<protein>
    <recommendedName>
        <fullName evidence="5">YfhG lipoprotein</fullName>
    </recommendedName>
</protein>
<evidence type="ECO:0000256" key="2">
    <source>
        <dbReference type="SAM" id="SignalP"/>
    </source>
</evidence>
<dbReference type="EMBL" id="VJWE01000015">
    <property type="protein sequence ID" value="TWG35776.1"/>
    <property type="molecule type" value="Genomic_DNA"/>
</dbReference>
<dbReference type="AlphaFoldDB" id="A0A561XI25"/>
<evidence type="ECO:0000313" key="4">
    <source>
        <dbReference type="Proteomes" id="UP000321485"/>
    </source>
</evidence>